<evidence type="ECO:0000313" key="6">
    <source>
        <dbReference type="EMBL" id="TFK78320.1"/>
    </source>
</evidence>
<name>A0A5C3NQV3_9APHY</name>
<dbReference type="STRING" id="1314778.A0A5C3NQV3"/>
<dbReference type="PROSITE" id="PS50865">
    <property type="entry name" value="ZF_MYND_2"/>
    <property type="match status" value="1"/>
</dbReference>
<evidence type="ECO:0000259" key="5">
    <source>
        <dbReference type="PROSITE" id="PS50865"/>
    </source>
</evidence>
<sequence>MIPLQRVFRPGDTANLRNKRGACAHCDRVREDGEHFRVCKGCEIALYCSERCQHARWPLHKPICNLHRKRKSIASRPELMTFDPGMPSSPELNTLIRDFIEVHRPSFQTLLEVKLFLLGGMDAFSNHAREPQACLVPLQYRAPGPDGANPALAFSFTNMVFLPLSRMLQDGRKRGSTFPEGWEASAPMRERLRASFAPDPKFVDFIPVIFAPQRGSSWQMDYFALYRPELRMTRESALHQLTSYSNLVEVGVVLRQSDAKKASANPSAYLPGFLRSVDHGRKWEWSVLIDWTSDPEWRGATTKEELRHVIARKLEEVPSSAFAY</sequence>
<dbReference type="GO" id="GO:0008270">
    <property type="term" value="F:zinc ion binding"/>
    <property type="evidence" value="ECO:0007669"/>
    <property type="project" value="UniProtKB-KW"/>
</dbReference>
<keyword evidence="1" id="KW-0479">Metal-binding</keyword>
<keyword evidence="7" id="KW-1185">Reference proteome</keyword>
<dbReference type="SUPFAM" id="SSF144232">
    <property type="entry name" value="HIT/MYND zinc finger-like"/>
    <property type="match status" value="1"/>
</dbReference>
<dbReference type="Gene3D" id="6.10.140.2220">
    <property type="match status" value="1"/>
</dbReference>
<dbReference type="PROSITE" id="PS01360">
    <property type="entry name" value="ZF_MYND_1"/>
    <property type="match status" value="1"/>
</dbReference>
<proteinExistence type="predicted"/>
<dbReference type="EMBL" id="ML212627">
    <property type="protein sequence ID" value="TFK78320.1"/>
    <property type="molecule type" value="Genomic_DNA"/>
</dbReference>
<gene>
    <name evidence="6" type="ORF">K466DRAFT_88745</name>
</gene>
<evidence type="ECO:0000256" key="3">
    <source>
        <dbReference type="ARBA" id="ARBA00022833"/>
    </source>
</evidence>
<dbReference type="Proteomes" id="UP000308197">
    <property type="component" value="Unassembled WGS sequence"/>
</dbReference>
<protein>
    <recommendedName>
        <fullName evidence="5">MYND-type domain-containing protein</fullName>
    </recommendedName>
</protein>
<dbReference type="Pfam" id="PF01753">
    <property type="entry name" value="zf-MYND"/>
    <property type="match status" value="1"/>
</dbReference>
<feature type="domain" description="MYND-type" evidence="5">
    <location>
        <begin position="23"/>
        <end position="64"/>
    </location>
</feature>
<keyword evidence="2 4" id="KW-0863">Zinc-finger</keyword>
<evidence type="ECO:0000256" key="2">
    <source>
        <dbReference type="ARBA" id="ARBA00022771"/>
    </source>
</evidence>
<reference evidence="6 7" key="1">
    <citation type="journal article" date="2019" name="Nat. Ecol. Evol.">
        <title>Megaphylogeny resolves global patterns of mushroom evolution.</title>
        <authorList>
            <person name="Varga T."/>
            <person name="Krizsan K."/>
            <person name="Foldi C."/>
            <person name="Dima B."/>
            <person name="Sanchez-Garcia M."/>
            <person name="Sanchez-Ramirez S."/>
            <person name="Szollosi G.J."/>
            <person name="Szarkandi J.G."/>
            <person name="Papp V."/>
            <person name="Albert L."/>
            <person name="Andreopoulos W."/>
            <person name="Angelini C."/>
            <person name="Antonin V."/>
            <person name="Barry K.W."/>
            <person name="Bougher N.L."/>
            <person name="Buchanan P."/>
            <person name="Buyck B."/>
            <person name="Bense V."/>
            <person name="Catcheside P."/>
            <person name="Chovatia M."/>
            <person name="Cooper J."/>
            <person name="Damon W."/>
            <person name="Desjardin D."/>
            <person name="Finy P."/>
            <person name="Geml J."/>
            <person name="Haridas S."/>
            <person name="Hughes K."/>
            <person name="Justo A."/>
            <person name="Karasinski D."/>
            <person name="Kautmanova I."/>
            <person name="Kiss B."/>
            <person name="Kocsube S."/>
            <person name="Kotiranta H."/>
            <person name="LaButti K.M."/>
            <person name="Lechner B.E."/>
            <person name="Liimatainen K."/>
            <person name="Lipzen A."/>
            <person name="Lukacs Z."/>
            <person name="Mihaltcheva S."/>
            <person name="Morgado L.N."/>
            <person name="Niskanen T."/>
            <person name="Noordeloos M.E."/>
            <person name="Ohm R.A."/>
            <person name="Ortiz-Santana B."/>
            <person name="Ovrebo C."/>
            <person name="Racz N."/>
            <person name="Riley R."/>
            <person name="Savchenko A."/>
            <person name="Shiryaev A."/>
            <person name="Soop K."/>
            <person name="Spirin V."/>
            <person name="Szebenyi C."/>
            <person name="Tomsovsky M."/>
            <person name="Tulloss R.E."/>
            <person name="Uehling J."/>
            <person name="Grigoriev I.V."/>
            <person name="Vagvolgyi C."/>
            <person name="Papp T."/>
            <person name="Martin F.M."/>
            <person name="Miettinen O."/>
            <person name="Hibbett D.S."/>
            <person name="Nagy L.G."/>
        </authorList>
    </citation>
    <scope>NUCLEOTIDE SEQUENCE [LARGE SCALE GENOMIC DNA]</scope>
    <source>
        <strain evidence="6 7">HHB13444</strain>
    </source>
</reference>
<keyword evidence="3" id="KW-0862">Zinc</keyword>
<evidence type="ECO:0000313" key="7">
    <source>
        <dbReference type="Proteomes" id="UP000308197"/>
    </source>
</evidence>
<dbReference type="AlphaFoldDB" id="A0A5C3NQV3"/>
<dbReference type="InParanoid" id="A0A5C3NQV3"/>
<evidence type="ECO:0000256" key="4">
    <source>
        <dbReference type="PROSITE-ProRule" id="PRU00134"/>
    </source>
</evidence>
<organism evidence="6 7">
    <name type="scientific">Polyporus arcularius HHB13444</name>
    <dbReference type="NCBI Taxonomy" id="1314778"/>
    <lineage>
        <taxon>Eukaryota</taxon>
        <taxon>Fungi</taxon>
        <taxon>Dikarya</taxon>
        <taxon>Basidiomycota</taxon>
        <taxon>Agaricomycotina</taxon>
        <taxon>Agaricomycetes</taxon>
        <taxon>Polyporales</taxon>
        <taxon>Polyporaceae</taxon>
        <taxon>Polyporus</taxon>
    </lineage>
</organism>
<accession>A0A5C3NQV3</accession>
<evidence type="ECO:0000256" key="1">
    <source>
        <dbReference type="ARBA" id="ARBA00022723"/>
    </source>
</evidence>
<dbReference type="InterPro" id="IPR002893">
    <property type="entry name" value="Znf_MYND"/>
</dbReference>